<protein>
    <submittedName>
        <fullName evidence="3">Uncharacterized protein</fullName>
    </submittedName>
</protein>
<dbReference type="Proteomes" id="UP000235672">
    <property type="component" value="Unassembled WGS sequence"/>
</dbReference>
<dbReference type="AlphaFoldDB" id="A0A2J6QKA6"/>
<evidence type="ECO:0000313" key="3">
    <source>
        <dbReference type="EMBL" id="PMD26700.1"/>
    </source>
</evidence>
<reference evidence="3 4" key="1">
    <citation type="submission" date="2016-05" db="EMBL/GenBank/DDBJ databases">
        <title>A degradative enzymes factory behind the ericoid mycorrhizal symbiosis.</title>
        <authorList>
            <consortium name="DOE Joint Genome Institute"/>
            <person name="Martino E."/>
            <person name="Morin E."/>
            <person name="Grelet G."/>
            <person name="Kuo A."/>
            <person name="Kohler A."/>
            <person name="Daghino S."/>
            <person name="Barry K."/>
            <person name="Choi C."/>
            <person name="Cichocki N."/>
            <person name="Clum A."/>
            <person name="Copeland A."/>
            <person name="Hainaut M."/>
            <person name="Haridas S."/>
            <person name="Labutti K."/>
            <person name="Lindquist E."/>
            <person name="Lipzen A."/>
            <person name="Khouja H.-R."/>
            <person name="Murat C."/>
            <person name="Ohm R."/>
            <person name="Olson A."/>
            <person name="Spatafora J."/>
            <person name="Veneault-Fourrey C."/>
            <person name="Henrissat B."/>
            <person name="Grigoriev I."/>
            <person name="Martin F."/>
            <person name="Perotto S."/>
        </authorList>
    </citation>
    <scope>NUCLEOTIDE SEQUENCE [LARGE SCALE GENOMIC DNA]</scope>
    <source>
        <strain evidence="3 4">UAMH 7357</strain>
    </source>
</reference>
<proteinExistence type="predicted"/>
<evidence type="ECO:0000256" key="1">
    <source>
        <dbReference type="SAM" id="Coils"/>
    </source>
</evidence>
<organism evidence="3 4">
    <name type="scientific">Hyaloscypha hepaticicola</name>
    <dbReference type="NCBI Taxonomy" id="2082293"/>
    <lineage>
        <taxon>Eukaryota</taxon>
        <taxon>Fungi</taxon>
        <taxon>Dikarya</taxon>
        <taxon>Ascomycota</taxon>
        <taxon>Pezizomycotina</taxon>
        <taxon>Leotiomycetes</taxon>
        <taxon>Helotiales</taxon>
        <taxon>Hyaloscyphaceae</taxon>
        <taxon>Hyaloscypha</taxon>
    </lineage>
</organism>
<evidence type="ECO:0000256" key="2">
    <source>
        <dbReference type="SAM" id="MobiDB-lite"/>
    </source>
</evidence>
<evidence type="ECO:0000313" key="4">
    <source>
        <dbReference type="Proteomes" id="UP000235672"/>
    </source>
</evidence>
<accession>A0A2J6QKA6</accession>
<dbReference type="EMBL" id="KZ613467">
    <property type="protein sequence ID" value="PMD26700.1"/>
    <property type="molecule type" value="Genomic_DNA"/>
</dbReference>
<feature type="coiled-coil region" evidence="1">
    <location>
        <begin position="71"/>
        <end position="105"/>
    </location>
</feature>
<feature type="region of interest" description="Disordered" evidence="2">
    <location>
        <begin position="203"/>
        <end position="223"/>
    </location>
</feature>
<keyword evidence="4" id="KW-1185">Reference proteome</keyword>
<keyword evidence="1" id="KW-0175">Coiled coil</keyword>
<feature type="compositionally biased region" description="Basic and acidic residues" evidence="2">
    <location>
        <begin position="276"/>
        <end position="290"/>
    </location>
</feature>
<dbReference type="Gene3D" id="1.10.287.1490">
    <property type="match status" value="1"/>
</dbReference>
<name>A0A2J6QKA6_9HELO</name>
<dbReference type="OrthoDB" id="342494at2759"/>
<gene>
    <name evidence="3" type="ORF">NA56DRAFT_730020</name>
</gene>
<sequence>MQAEGVLEKANEKVSQRDQDIDRLQGSELWLQQQVTNLSRLLATETNLKDRIKKLLAVSQGLEANTDKQDLQNEIDRLKLIETRISKLQETKVVLDEEIRLLKIQDQRRAIQLDELTAVGRKLVDVQSEVDRLKPFETSANTLYGEKQVLVGEKRELEREVDRLGPFETQATALQRQDNQLQAEVNRLAPFETSTISLKKENKQLQDERLEKEHSHLEHDLNGKYQAELDKYLAIRDHEKQGRSRRGTISTYHGEKENAENGKAALSDQPRGIQTQRDKFSRDVDAKKQKIDDLESEKQTMAGTVKRLEPLQLTLQDVQGKLKRTKNDLTRLLLSEGTLNKGKAEVSQLKERISSLEKENAKLIKPMVYSQLADTHKKAIMEVEKLNEKLKNVVPQAYYAQLKSRSDALANSPPQFSMPSVPQSLALDANVPQTLSALGNVPSPIVQPPFSTIANAPQPPQFGAPLRPYSFLIAVWNGQTGKGSWTAKSSASNARCVDTR</sequence>
<feature type="region of interest" description="Disordered" evidence="2">
    <location>
        <begin position="236"/>
        <end position="290"/>
    </location>
</feature>
<feature type="coiled-coil region" evidence="1">
    <location>
        <begin position="339"/>
        <end position="393"/>
    </location>
</feature>